<name>A0AAE1YBB7_9LAMI</name>
<gene>
    <name evidence="2" type="ORF">Salat_1479300</name>
</gene>
<comment type="caution">
    <text evidence="2">The sequence shown here is derived from an EMBL/GenBank/DDBJ whole genome shotgun (WGS) entry which is preliminary data.</text>
</comment>
<keyword evidence="1" id="KW-0812">Transmembrane</keyword>
<dbReference type="EMBL" id="JACGWO010000005">
    <property type="protein sequence ID" value="KAK4427104.1"/>
    <property type="molecule type" value="Genomic_DNA"/>
</dbReference>
<evidence type="ECO:0000313" key="2">
    <source>
        <dbReference type="EMBL" id="KAK4427104.1"/>
    </source>
</evidence>
<sequence length="170" mass="19214">MAGISSFFIWLCVKFMFSLIGITFNCLFFCVPTFSSTSIQFSLCDLRAQLNPPSVQARRLLLDPAIHEQFTRLKVCAGRGLVCIWHACRLRACSFPGVVSMEFSMHRLVLRGRMMGLINPVKGMEFSVIGKTRFLLRFRHVADRMRAIDGKNVLILNKVAADENPPTVDL</sequence>
<reference evidence="2" key="2">
    <citation type="journal article" date="2024" name="Plant">
        <title>Genomic evolution and insights into agronomic trait innovations of Sesamum species.</title>
        <authorList>
            <person name="Miao H."/>
            <person name="Wang L."/>
            <person name="Qu L."/>
            <person name="Liu H."/>
            <person name="Sun Y."/>
            <person name="Le M."/>
            <person name="Wang Q."/>
            <person name="Wei S."/>
            <person name="Zheng Y."/>
            <person name="Lin W."/>
            <person name="Duan Y."/>
            <person name="Cao H."/>
            <person name="Xiong S."/>
            <person name="Wang X."/>
            <person name="Wei L."/>
            <person name="Li C."/>
            <person name="Ma Q."/>
            <person name="Ju M."/>
            <person name="Zhao R."/>
            <person name="Li G."/>
            <person name="Mu C."/>
            <person name="Tian Q."/>
            <person name="Mei H."/>
            <person name="Zhang T."/>
            <person name="Gao T."/>
            <person name="Zhang H."/>
        </authorList>
    </citation>
    <scope>NUCLEOTIDE SEQUENCE</scope>
    <source>
        <strain evidence="2">3651</strain>
    </source>
</reference>
<keyword evidence="1" id="KW-0472">Membrane</keyword>
<dbReference type="Proteomes" id="UP001293254">
    <property type="component" value="Unassembled WGS sequence"/>
</dbReference>
<organism evidence="2 3">
    <name type="scientific">Sesamum alatum</name>
    <dbReference type="NCBI Taxonomy" id="300844"/>
    <lineage>
        <taxon>Eukaryota</taxon>
        <taxon>Viridiplantae</taxon>
        <taxon>Streptophyta</taxon>
        <taxon>Embryophyta</taxon>
        <taxon>Tracheophyta</taxon>
        <taxon>Spermatophyta</taxon>
        <taxon>Magnoliopsida</taxon>
        <taxon>eudicotyledons</taxon>
        <taxon>Gunneridae</taxon>
        <taxon>Pentapetalae</taxon>
        <taxon>asterids</taxon>
        <taxon>lamiids</taxon>
        <taxon>Lamiales</taxon>
        <taxon>Pedaliaceae</taxon>
        <taxon>Sesamum</taxon>
    </lineage>
</organism>
<keyword evidence="1" id="KW-1133">Transmembrane helix</keyword>
<keyword evidence="3" id="KW-1185">Reference proteome</keyword>
<accession>A0AAE1YBB7</accession>
<feature type="transmembrane region" description="Helical" evidence="1">
    <location>
        <begin position="7"/>
        <end position="34"/>
    </location>
</feature>
<protein>
    <submittedName>
        <fullName evidence="2">FKBP12-interacting protein of</fullName>
    </submittedName>
</protein>
<dbReference type="AlphaFoldDB" id="A0AAE1YBB7"/>
<evidence type="ECO:0000313" key="3">
    <source>
        <dbReference type="Proteomes" id="UP001293254"/>
    </source>
</evidence>
<evidence type="ECO:0000256" key="1">
    <source>
        <dbReference type="SAM" id="Phobius"/>
    </source>
</evidence>
<proteinExistence type="predicted"/>
<reference evidence="2" key="1">
    <citation type="submission" date="2020-06" db="EMBL/GenBank/DDBJ databases">
        <authorList>
            <person name="Li T."/>
            <person name="Hu X."/>
            <person name="Zhang T."/>
            <person name="Song X."/>
            <person name="Zhang H."/>
            <person name="Dai N."/>
            <person name="Sheng W."/>
            <person name="Hou X."/>
            <person name="Wei L."/>
        </authorList>
    </citation>
    <scope>NUCLEOTIDE SEQUENCE</scope>
    <source>
        <strain evidence="2">3651</strain>
        <tissue evidence="2">Leaf</tissue>
    </source>
</reference>